<evidence type="ECO:0000259" key="2">
    <source>
        <dbReference type="Pfam" id="PF25148"/>
    </source>
</evidence>
<evidence type="ECO:0000313" key="3">
    <source>
        <dbReference type="EMBL" id="GAA2588168.1"/>
    </source>
</evidence>
<evidence type="ECO:0000313" key="4">
    <source>
        <dbReference type="Proteomes" id="UP001501509"/>
    </source>
</evidence>
<sequence length="876" mass="94328">MHTWDDVRAQLAAGKAEVVASMITRLDDAGRTAIAKELPGYLKSRSSGNWSLWGHHRREAQALRIAGAGCIPGAAGAAAWLCRADLDIRDNGAVHALLIARVVAARPASWRADVARRISRRLRVTDQASRWGGQDRWRLADMLARSGGEGLPDDDAYVVGWAQWTDPYPWLNEEPYLDELLPRIFEVEAVGRVLGLRAHDDDPWIDMLTRLAAVGRVEREMLLDGCVRRLLRGGRIQDLRWYLDLYRALEPSPAEARTHIRDLARLLPAAPGPVAEFALDELRRVDEAADLDEATFAEVAEALLFRPEKKLVRAALSWIDRTARERDRVEASLTALTVAFGQDKLDLQERAARVAAKHAAKASEPVRDAVRQAAAGLPKEARDRVAEAFGAVTVTAATAPVTGLTPPPPPRELPPLARSVAELTEEVAAYLHGELTWRDGERVLAGLVEFAHREPGETRAAVRRVVPDLAPWLLFVDDDYSDHPTRWLGAALRPLVAPAEPRRKPVPDLDRKGPAPSAALCGRMREVAGAVGRLPVLLATPTHTTGHVAPEVLVERLERLEAAGLRPGPLDLEQALLRLPRDIPGDVVLRARRLGSPEGRRAAAWLADGGLPDPRVTCEAVSIPRTVYSWRGSESQAVDRVLPTIVAAETGGAEPEPHGLADLLLGLPRQGWKRLASQAHVPYCFSWWPSLLPSHREVLAAHLLVPFADEVESRHGQGGILLSLAEADGPVGPATATALALGLGSKRAEERSASVDALLTFCARGQLPPVGDAIAVLAGSAGELKLNRVTGALTDAARAGAHADVLRVIAAALPELLPRPGERPMTGLPDLIALATEAAETGARCPVPAGLAGRTGTGRLAREAGRLHRILTGAPA</sequence>
<comment type="caution">
    <text evidence="3">The sequence shown here is derived from an EMBL/GenBank/DDBJ whole genome shotgun (WGS) entry which is preliminary data.</text>
</comment>
<reference evidence="3 4" key="1">
    <citation type="journal article" date="2019" name="Int. J. Syst. Evol. Microbiol.">
        <title>The Global Catalogue of Microorganisms (GCM) 10K type strain sequencing project: providing services to taxonomists for standard genome sequencing and annotation.</title>
        <authorList>
            <consortium name="The Broad Institute Genomics Platform"/>
            <consortium name="The Broad Institute Genome Sequencing Center for Infectious Disease"/>
            <person name="Wu L."/>
            <person name="Ma J."/>
        </authorList>
    </citation>
    <scope>NUCLEOTIDE SEQUENCE [LARGE SCALE GENOMIC DNA]</scope>
    <source>
        <strain evidence="3 4">JCM 6833</strain>
    </source>
</reference>
<name>A0ABN3PKP6_9ACTN</name>
<evidence type="ECO:0000259" key="1">
    <source>
        <dbReference type="Pfam" id="PF20103"/>
    </source>
</evidence>
<dbReference type="EMBL" id="BAAATD010000002">
    <property type="protein sequence ID" value="GAA2588168.1"/>
    <property type="molecule type" value="Genomic_DNA"/>
</dbReference>
<dbReference type="InterPro" id="IPR056726">
    <property type="entry name" value="DUF7824"/>
</dbReference>
<accession>A0ABN3PKP6</accession>
<dbReference type="Pfam" id="PF20103">
    <property type="entry name" value="DUF6493"/>
    <property type="match status" value="1"/>
</dbReference>
<feature type="domain" description="DUF6493" evidence="1">
    <location>
        <begin position="168"/>
        <end position="310"/>
    </location>
</feature>
<gene>
    <name evidence="3" type="ORF">GCM10010411_21320</name>
</gene>
<keyword evidence="4" id="KW-1185">Reference proteome</keyword>
<dbReference type="RefSeq" id="WP_344540087.1">
    <property type="nucleotide sequence ID" value="NZ_BAAATD010000002.1"/>
</dbReference>
<proteinExistence type="predicted"/>
<dbReference type="InterPro" id="IPR045472">
    <property type="entry name" value="DUF6493"/>
</dbReference>
<organism evidence="3 4">
    <name type="scientific">Actinomadura fulvescens</name>
    <dbReference type="NCBI Taxonomy" id="46160"/>
    <lineage>
        <taxon>Bacteria</taxon>
        <taxon>Bacillati</taxon>
        <taxon>Actinomycetota</taxon>
        <taxon>Actinomycetes</taxon>
        <taxon>Streptosporangiales</taxon>
        <taxon>Thermomonosporaceae</taxon>
        <taxon>Actinomadura</taxon>
    </lineage>
</organism>
<dbReference type="Pfam" id="PF25148">
    <property type="entry name" value="DUF7824"/>
    <property type="match status" value="1"/>
</dbReference>
<dbReference type="Proteomes" id="UP001501509">
    <property type="component" value="Unassembled WGS sequence"/>
</dbReference>
<feature type="domain" description="DUF7824" evidence="2">
    <location>
        <begin position="533"/>
        <end position="590"/>
    </location>
</feature>
<protein>
    <submittedName>
        <fullName evidence="3">DUF6493 family protein</fullName>
    </submittedName>
</protein>